<protein>
    <submittedName>
        <fullName evidence="1">Tetratricopeptide repeat protein</fullName>
    </submittedName>
</protein>
<proteinExistence type="predicted"/>
<reference evidence="1" key="1">
    <citation type="submission" date="2020-01" db="EMBL/GenBank/DDBJ databases">
        <title>Insect and environment-associated Actinomycetes.</title>
        <authorList>
            <person name="Currrie C."/>
            <person name="Chevrette M."/>
            <person name="Carlson C."/>
            <person name="Stubbendieck R."/>
            <person name="Wendt-Pienkowski E."/>
        </authorList>
    </citation>
    <scope>NUCLEOTIDE SEQUENCE</scope>
    <source>
        <strain evidence="1">SID7499</strain>
    </source>
</reference>
<sequence>TALMHGGGIEGQVFGDRLSSLTHAQVALVLAGATEGFEPDDLTGLLHRAPEETRARLVRETVALSVRRPEPHGDMWPRIIRALGGED</sequence>
<gene>
    <name evidence="1" type="ORF">G3M58_89625</name>
</gene>
<dbReference type="AlphaFoldDB" id="A0A6G3XXE4"/>
<name>A0A6G3XXE4_9ACTN</name>
<accession>A0A6G3XXE4</accession>
<comment type="caution">
    <text evidence="1">The sequence shown here is derived from an EMBL/GenBank/DDBJ whole genome shotgun (WGS) entry which is preliminary data.</text>
</comment>
<evidence type="ECO:0000313" key="1">
    <source>
        <dbReference type="EMBL" id="NEE22314.1"/>
    </source>
</evidence>
<feature type="non-terminal residue" evidence="1">
    <location>
        <position position="1"/>
    </location>
</feature>
<organism evidence="1">
    <name type="scientific">Streptomyces sp. SID7499</name>
    <dbReference type="NCBI Taxonomy" id="2706086"/>
    <lineage>
        <taxon>Bacteria</taxon>
        <taxon>Bacillati</taxon>
        <taxon>Actinomycetota</taxon>
        <taxon>Actinomycetes</taxon>
        <taxon>Kitasatosporales</taxon>
        <taxon>Streptomycetaceae</taxon>
        <taxon>Streptomyces</taxon>
    </lineage>
</organism>
<dbReference type="EMBL" id="JAAGMN010009647">
    <property type="protein sequence ID" value="NEE22314.1"/>
    <property type="molecule type" value="Genomic_DNA"/>
</dbReference>